<proteinExistence type="inferred from homology"/>
<dbReference type="EMBL" id="AP024488">
    <property type="protein sequence ID" value="BCS95993.1"/>
    <property type="molecule type" value="Genomic_DNA"/>
</dbReference>
<dbReference type="Gene3D" id="1.20.1600.10">
    <property type="entry name" value="Outer membrane efflux proteins (OEP)"/>
    <property type="match status" value="1"/>
</dbReference>
<organism evidence="8 9">
    <name type="scientific">Desulfoluna limicola</name>
    <dbReference type="NCBI Taxonomy" id="2810562"/>
    <lineage>
        <taxon>Bacteria</taxon>
        <taxon>Pseudomonadati</taxon>
        <taxon>Thermodesulfobacteriota</taxon>
        <taxon>Desulfobacteria</taxon>
        <taxon>Desulfobacterales</taxon>
        <taxon>Desulfolunaceae</taxon>
        <taxon>Desulfoluna</taxon>
    </lineage>
</organism>
<dbReference type="InterPro" id="IPR051906">
    <property type="entry name" value="TolC-like"/>
</dbReference>
<evidence type="ECO:0000256" key="6">
    <source>
        <dbReference type="ARBA" id="ARBA00023136"/>
    </source>
</evidence>
<comment type="subcellular location">
    <subcellularLocation>
        <location evidence="1">Cell outer membrane</location>
    </subcellularLocation>
</comment>
<evidence type="ECO:0000313" key="8">
    <source>
        <dbReference type="EMBL" id="BCS95993.1"/>
    </source>
</evidence>
<reference evidence="8 9" key="1">
    <citation type="submission" date="2021-02" db="EMBL/GenBank/DDBJ databases">
        <title>Complete genome of Desulfoluna sp. strain ASN36.</title>
        <authorList>
            <person name="Takahashi A."/>
            <person name="Kojima H."/>
            <person name="Fukui M."/>
        </authorList>
    </citation>
    <scope>NUCLEOTIDE SEQUENCE [LARGE SCALE GENOMIC DNA]</scope>
    <source>
        <strain evidence="8 9">ASN36</strain>
    </source>
</reference>
<sequence>MLKALSYITMAVIMIMLPMAIAYGEEDTVSRKVSESTVDVLIESVESLKPGETPPALSMEDCLSIALKKNRHRQVSALGIRIAEYQHKQALSAYWPELSMNSAISRTDEDVNFVFPEETSNYDIMGMQVPVTVPEKNIKVVDRDKVVGALEMSVPLYTGGIRSAIALQAELGVEAARLSSRRTDLQLIYDVKKIYYGAVLAEILHKTGKNTLARLEATLDLTEQLYKRGSGAVTRADYLKSKVIVESTRSMVSLIEANRNVSRAALVNTMGLPWNSHFDLAEESIPFRPSQEDVGTLVNASYRFNPDWKRLQTALDVAEAQIREKKGERLPKLMLTGTMWKMHSSYDGGIETDENTDGWKVVLGMQIPLFNGFLTTNKIREARSRLSKLEQQQILLKEGIALQINHIFLMMKGFQNQHAASQEAALSARENRELNIRAYESELVETDDVIEAQLMESFMSAQHHRARFNVAEAQFHLDFLVGNEIEKMLGETQYDDH</sequence>
<dbReference type="Pfam" id="PF02321">
    <property type="entry name" value="OEP"/>
    <property type="match status" value="2"/>
</dbReference>
<protein>
    <recommendedName>
        <fullName evidence="10">Outer membrane efflux protein</fullName>
    </recommendedName>
</protein>
<evidence type="ECO:0000256" key="2">
    <source>
        <dbReference type="ARBA" id="ARBA00007613"/>
    </source>
</evidence>
<dbReference type="RefSeq" id="WP_236892353.1">
    <property type="nucleotide sequence ID" value="NZ_AP024488.1"/>
</dbReference>
<evidence type="ECO:0000256" key="7">
    <source>
        <dbReference type="ARBA" id="ARBA00023237"/>
    </source>
</evidence>
<dbReference type="SUPFAM" id="SSF56954">
    <property type="entry name" value="Outer membrane efflux proteins (OEP)"/>
    <property type="match status" value="1"/>
</dbReference>
<keyword evidence="7" id="KW-0998">Cell outer membrane</keyword>
<accession>A0ABM7PEM8</accession>
<keyword evidence="9" id="KW-1185">Reference proteome</keyword>
<evidence type="ECO:0000313" key="9">
    <source>
        <dbReference type="Proteomes" id="UP001320148"/>
    </source>
</evidence>
<evidence type="ECO:0000256" key="5">
    <source>
        <dbReference type="ARBA" id="ARBA00022692"/>
    </source>
</evidence>
<keyword evidence="4" id="KW-1134">Transmembrane beta strand</keyword>
<keyword evidence="6" id="KW-0472">Membrane</keyword>
<evidence type="ECO:0000256" key="3">
    <source>
        <dbReference type="ARBA" id="ARBA00022448"/>
    </source>
</evidence>
<dbReference type="PANTHER" id="PTHR30026">
    <property type="entry name" value="OUTER MEMBRANE PROTEIN TOLC"/>
    <property type="match status" value="1"/>
</dbReference>
<dbReference type="InterPro" id="IPR003423">
    <property type="entry name" value="OMP_efflux"/>
</dbReference>
<gene>
    <name evidence="8" type="ORF">DSLASN_16250</name>
</gene>
<keyword evidence="5" id="KW-0812">Transmembrane</keyword>
<evidence type="ECO:0000256" key="1">
    <source>
        <dbReference type="ARBA" id="ARBA00004442"/>
    </source>
</evidence>
<dbReference type="PANTHER" id="PTHR30026:SF20">
    <property type="entry name" value="OUTER MEMBRANE PROTEIN TOLC"/>
    <property type="match status" value="1"/>
</dbReference>
<evidence type="ECO:0008006" key="10">
    <source>
        <dbReference type="Google" id="ProtNLM"/>
    </source>
</evidence>
<comment type="similarity">
    <text evidence="2">Belongs to the outer membrane factor (OMF) (TC 1.B.17) family.</text>
</comment>
<evidence type="ECO:0000256" key="4">
    <source>
        <dbReference type="ARBA" id="ARBA00022452"/>
    </source>
</evidence>
<dbReference type="Proteomes" id="UP001320148">
    <property type="component" value="Chromosome"/>
</dbReference>
<keyword evidence="3" id="KW-0813">Transport</keyword>
<name>A0ABM7PEM8_9BACT</name>